<dbReference type="AlphaFoldDB" id="A0A077LZC9"/>
<evidence type="ECO:0000313" key="6">
    <source>
        <dbReference type="Proteomes" id="UP000035721"/>
    </source>
</evidence>
<keyword evidence="6" id="KW-1185">Reference proteome</keyword>
<comment type="caution">
    <text evidence="5">The sequence shown here is derived from an EMBL/GenBank/DDBJ whole genome shotgun (WGS) entry which is preliminary data.</text>
</comment>
<dbReference type="GO" id="GO:0043720">
    <property type="term" value="F:3-keto-5-aminohexanoate cleavage activity"/>
    <property type="evidence" value="ECO:0007669"/>
    <property type="project" value="InterPro"/>
</dbReference>
<dbReference type="Gene3D" id="3.20.20.70">
    <property type="entry name" value="Aldolase class I"/>
    <property type="match status" value="1"/>
</dbReference>
<dbReference type="Pfam" id="PF05853">
    <property type="entry name" value="BKACE"/>
    <property type="match status" value="1"/>
</dbReference>
<dbReference type="PANTHER" id="PTHR37418">
    <property type="entry name" value="3-KETO-5-AMINOHEXANOATE CLEAVAGE ENZYME-RELATED"/>
    <property type="match status" value="1"/>
</dbReference>
<evidence type="ECO:0000256" key="2">
    <source>
        <dbReference type="ARBA" id="ARBA00022679"/>
    </source>
</evidence>
<organism evidence="5 6">
    <name type="scientific">Nostocoides japonicum T1-X7</name>
    <dbReference type="NCBI Taxonomy" id="1194083"/>
    <lineage>
        <taxon>Bacteria</taxon>
        <taxon>Bacillati</taxon>
        <taxon>Actinomycetota</taxon>
        <taxon>Actinomycetes</taxon>
        <taxon>Micrococcales</taxon>
        <taxon>Intrasporangiaceae</taxon>
        <taxon>Nostocoides</taxon>
    </lineage>
</organism>
<evidence type="ECO:0000256" key="4">
    <source>
        <dbReference type="ARBA" id="ARBA00022833"/>
    </source>
</evidence>
<proteinExistence type="predicted"/>
<comment type="cofactor">
    <cofactor evidence="1">
        <name>Zn(2+)</name>
        <dbReference type="ChEBI" id="CHEBI:29105"/>
    </cofactor>
</comment>
<evidence type="ECO:0000313" key="5">
    <source>
        <dbReference type="EMBL" id="CCH78237.1"/>
    </source>
</evidence>
<reference evidence="5 6" key="1">
    <citation type="journal article" date="2013" name="ISME J.">
        <title>A metabolic model for members of the genus Tetrasphaera involved in enhanced biological phosphorus removal.</title>
        <authorList>
            <person name="Kristiansen R."/>
            <person name="Nguyen H.T.T."/>
            <person name="Saunders A.M."/>
            <person name="Nielsen J.L."/>
            <person name="Wimmer R."/>
            <person name="Le V.Q."/>
            <person name="McIlroy S.J."/>
            <person name="Petrovski S."/>
            <person name="Seviour R.J."/>
            <person name="Calteau A."/>
            <person name="Nielsen K.L."/>
            <person name="Nielsen P.H."/>
        </authorList>
    </citation>
    <scope>NUCLEOTIDE SEQUENCE [LARGE SCALE GENOMIC DNA]</scope>
    <source>
        <strain evidence="5 6">T1-X7</strain>
    </source>
</reference>
<evidence type="ECO:0000256" key="3">
    <source>
        <dbReference type="ARBA" id="ARBA00022723"/>
    </source>
</evidence>
<dbReference type="GO" id="GO:0046872">
    <property type="term" value="F:metal ion binding"/>
    <property type="evidence" value="ECO:0007669"/>
    <property type="project" value="UniProtKB-KW"/>
</dbReference>
<accession>A0A077LZC9</accession>
<evidence type="ECO:0000256" key="1">
    <source>
        <dbReference type="ARBA" id="ARBA00001947"/>
    </source>
</evidence>
<protein>
    <recommendedName>
        <fullName evidence="7">3-keto-5-aminohexanoate cleavage enzyme</fullName>
    </recommendedName>
</protein>
<dbReference type="PANTHER" id="PTHR37418:SF2">
    <property type="entry name" value="3-KETO-5-AMINOHEXANOATE CLEAVAGE ENZYME"/>
    <property type="match status" value="1"/>
</dbReference>
<dbReference type="Proteomes" id="UP000035721">
    <property type="component" value="Unassembled WGS sequence"/>
</dbReference>
<sequence>MTGTLITVAPTGAELDKADHPQLPTTLDELVATAVDCEAAGASLIHLHLRDTEHRPTLDGGYLRAAVEAVRETTDLVVQLSTGGSVHDPLSQRLTVLDADPDSCSLTCGTTNFGDDVFLNPWGFMSDLYVLAQEREVVPEFEIFDLGHVWSMRRLLDRHGLPFGGRVHVDLVTGVPGGMPGTPQAVMAAVQALPPEVTSWSATGIGRAHLPVLATALAAGGHLRVGMEDNVMYAKDREVSGNAELVARAATFAELMQRPPLSCEETRALLAVKDRRRAPSL</sequence>
<keyword evidence="4" id="KW-0862">Zinc</keyword>
<dbReference type="InterPro" id="IPR008567">
    <property type="entry name" value="BKACE"/>
</dbReference>
<dbReference type="RefSeq" id="WP_048555206.1">
    <property type="nucleotide sequence ID" value="NZ_HF570958.1"/>
</dbReference>
<keyword evidence="2" id="KW-0808">Transferase</keyword>
<dbReference type="STRING" id="1194083.BN12_2660004"/>
<name>A0A077LZC9_9MICO</name>
<dbReference type="EMBL" id="CAJB01000186">
    <property type="protein sequence ID" value="CCH78237.1"/>
    <property type="molecule type" value="Genomic_DNA"/>
</dbReference>
<dbReference type="OrthoDB" id="9063716at2"/>
<dbReference type="InterPro" id="IPR013785">
    <property type="entry name" value="Aldolase_TIM"/>
</dbReference>
<gene>
    <name evidence="5" type="ORF">BN12_2660004</name>
</gene>
<keyword evidence="3" id="KW-0479">Metal-binding</keyword>
<evidence type="ECO:0008006" key="7">
    <source>
        <dbReference type="Google" id="ProtNLM"/>
    </source>
</evidence>